<dbReference type="PANTHER" id="PTHR43132">
    <property type="entry name" value="ARSENICAL RESISTANCE OPERON REPRESSOR ARSR-RELATED"/>
    <property type="match status" value="1"/>
</dbReference>
<evidence type="ECO:0000256" key="2">
    <source>
        <dbReference type="ARBA" id="ARBA00023125"/>
    </source>
</evidence>
<accession>A0A8D4VPB7</accession>
<dbReference type="CDD" id="cd00090">
    <property type="entry name" value="HTH_ARSR"/>
    <property type="match status" value="1"/>
</dbReference>
<dbReference type="AlphaFoldDB" id="A0A8D4VPB7"/>
<evidence type="ECO:0000259" key="4">
    <source>
        <dbReference type="PROSITE" id="PS50987"/>
    </source>
</evidence>
<dbReference type="GO" id="GO:0003677">
    <property type="term" value="F:DNA binding"/>
    <property type="evidence" value="ECO:0007669"/>
    <property type="project" value="UniProtKB-KW"/>
</dbReference>
<dbReference type="EMBL" id="AP019782">
    <property type="protein sequence ID" value="BBL71918.1"/>
    <property type="molecule type" value="Genomic_DNA"/>
</dbReference>
<evidence type="ECO:0000313" key="6">
    <source>
        <dbReference type="Proteomes" id="UP000824988"/>
    </source>
</evidence>
<keyword evidence="3" id="KW-0804">Transcription</keyword>
<reference evidence="5" key="1">
    <citation type="submission" date="2019-06" db="EMBL/GenBank/DDBJ databases">
        <title>Complete genome sequence of Methylogaea oryzae strain JCM16910.</title>
        <authorList>
            <person name="Asakawa S."/>
        </authorList>
    </citation>
    <scope>NUCLEOTIDE SEQUENCE</scope>
    <source>
        <strain evidence="5">E10</strain>
    </source>
</reference>
<keyword evidence="6" id="KW-1185">Reference proteome</keyword>
<dbReference type="KEGG" id="moz:MoryE10_25240"/>
<dbReference type="NCBIfam" id="NF033788">
    <property type="entry name" value="HTH_metalloreg"/>
    <property type="match status" value="1"/>
</dbReference>
<dbReference type="InterPro" id="IPR001845">
    <property type="entry name" value="HTH_ArsR_DNA-bd_dom"/>
</dbReference>
<organism evidence="5 6">
    <name type="scientific">Methylogaea oryzae</name>
    <dbReference type="NCBI Taxonomy" id="1295382"/>
    <lineage>
        <taxon>Bacteria</taxon>
        <taxon>Pseudomonadati</taxon>
        <taxon>Pseudomonadota</taxon>
        <taxon>Gammaproteobacteria</taxon>
        <taxon>Methylococcales</taxon>
        <taxon>Methylococcaceae</taxon>
        <taxon>Methylogaea</taxon>
    </lineage>
</organism>
<name>A0A8D4VPB7_9GAMM</name>
<evidence type="ECO:0000256" key="1">
    <source>
        <dbReference type="ARBA" id="ARBA00023015"/>
    </source>
</evidence>
<dbReference type="InterPro" id="IPR051011">
    <property type="entry name" value="Metal_resp_trans_reg"/>
</dbReference>
<dbReference type="GO" id="GO:0003700">
    <property type="term" value="F:DNA-binding transcription factor activity"/>
    <property type="evidence" value="ECO:0007669"/>
    <property type="project" value="InterPro"/>
</dbReference>
<sequence>METKAAVKALAALAQETRLSLFRLLVQAGEGGVPAGEIAKSLAVPNATLSFHVKELVNAGLVVARQEGRYIYYAADYAAMNAVVAFLTENCCGGQPCGPADCCAAPNPPESINDETSP</sequence>
<feature type="domain" description="HTH arsR-type" evidence="4">
    <location>
        <begin position="1"/>
        <end position="95"/>
    </location>
</feature>
<protein>
    <submittedName>
        <fullName evidence="5">Transcriptional regulator</fullName>
    </submittedName>
</protein>
<keyword evidence="2" id="KW-0238">DNA-binding</keyword>
<dbReference type="Proteomes" id="UP000824988">
    <property type="component" value="Chromosome"/>
</dbReference>
<dbReference type="Pfam" id="PF12840">
    <property type="entry name" value="HTH_20"/>
    <property type="match status" value="1"/>
</dbReference>
<evidence type="ECO:0000256" key="3">
    <source>
        <dbReference type="ARBA" id="ARBA00023163"/>
    </source>
</evidence>
<keyword evidence="1" id="KW-0805">Transcription regulation</keyword>
<evidence type="ECO:0000313" key="5">
    <source>
        <dbReference type="EMBL" id="BBL71918.1"/>
    </source>
</evidence>
<proteinExistence type="predicted"/>
<dbReference type="SMART" id="SM00418">
    <property type="entry name" value="HTH_ARSR"/>
    <property type="match status" value="1"/>
</dbReference>
<dbReference type="InterPro" id="IPR011991">
    <property type="entry name" value="ArsR-like_HTH"/>
</dbReference>
<dbReference type="PROSITE" id="PS50987">
    <property type="entry name" value="HTH_ARSR_2"/>
    <property type="match status" value="1"/>
</dbReference>
<gene>
    <name evidence="5" type="ORF">MoryE10_25240</name>
</gene>
<dbReference type="RefSeq" id="WP_221047257.1">
    <property type="nucleotide sequence ID" value="NZ_AP019782.1"/>
</dbReference>
<dbReference type="PANTHER" id="PTHR43132:SF2">
    <property type="entry name" value="ARSENICAL RESISTANCE OPERON REPRESSOR ARSR-RELATED"/>
    <property type="match status" value="1"/>
</dbReference>